<gene>
    <name evidence="2" type="ORF">AA994_01500</name>
</gene>
<accession>A0A2G4R5U7</accession>
<dbReference type="Pfam" id="PF00535">
    <property type="entry name" value="Glycos_transf_2"/>
    <property type="match status" value="1"/>
</dbReference>
<dbReference type="PANTHER" id="PTHR22916:SF3">
    <property type="entry name" value="UDP-GLCNAC:BETAGAL BETA-1,3-N-ACETYLGLUCOSAMINYLTRANSFERASE-LIKE PROTEIN 1"/>
    <property type="match status" value="1"/>
</dbReference>
<feature type="domain" description="Glycosyltransferase 2-like" evidence="1">
    <location>
        <begin position="4"/>
        <end position="127"/>
    </location>
</feature>
<comment type="caution">
    <text evidence="2">The sequence shown here is derived from an EMBL/GenBank/DDBJ whole genome shotgun (WGS) entry which is preliminary data.</text>
</comment>
<dbReference type="PANTHER" id="PTHR22916">
    <property type="entry name" value="GLYCOSYLTRANSFERASE"/>
    <property type="match status" value="1"/>
</dbReference>
<dbReference type="Gene3D" id="3.90.550.10">
    <property type="entry name" value="Spore Coat Polysaccharide Biosynthesis Protein SpsA, Chain A"/>
    <property type="match status" value="1"/>
</dbReference>
<dbReference type="CDD" id="cd00761">
    <property type="entry name" value="Glyco_tranf_GTA_type"/>
    <property type="match status" value="1"/>
</dbReference>
<sequence>MKLSIIIATYNRAELLKKAVRSVLRQDFKEYEIIISDDNSNDGTKELVEDLQKEDSRIKYVLNTRYKQGPNGNKNNGLDYASGEFIGFLDDDDEMLEGTLSLLMQKANEGYSHIFGNCVIEKDGILSEEFSGKGLNEDCEVSKKEFLMQKFHGEFLSIFKKSLLKNQRFNEDFYGNEATLWVHLYDEKSFYIHKALRIYRIKREDSVTLGAQKHAFRVYLGYLELAKILENELKNDDDYRAVCANYYKMAAYYAKFANEYQKMYVCLLKSLRIQFNAPALILLFLSIVPRGVVANLSKLRVALCKN</sequence>
<dbReference type="InterPro" id="IPR001173">
    <property type="entry name" value="Glyco_trans_2-like"/>
</dbReference>
<proteinExistence type="predicted"/>
<dbReference type="GO" id="GO:0016758">
    <property type="term" value="F:hexosyltransferase activity"/>
    <property type="evidence" value="ECO:0007669"/>
    <property type="project" value="UniProtKB-ARBA"/>
</dbReference>
<name>A0A2G4R5U7_9BACT</name>
<dbReference type="AlphaFoldDB" id="A0A2G4R5U7"/>
<evidence type="ECO:0000259" key="1">
    <source>
        <dbReference type="Pfam" id="PF00535"/>
    </source>
</evidence>
<keyword evidence="2" id="KW-0808">Transferase</keyword>
<organism evidence="2 3">
    <name type="scientific">Campylobacter vulpis</name>
    <dbReference type="NCBI Taxonomy" id="1655500"/>
    <lineage>
        <taxon>Bacteria</taxon>
        <taxon>Pseudomonadati</taxon>
        <taxon>Campylobacterota</taxon>
        <taxon>Epsilonproteobacteria</taxon>
        <taxon>Campylobacterales</taxon>
        <taxon>Campylobacteraceae</taxon>
        <taxon>Campylobacter</taxon>
    </lineage>
</organism>
<evidence type="ECO:0000313" key="3">
    <source>
        <dbReference type="Proteomes" id="UP000237472"/>
    </source>
</evidence>
<dbReference type="OrthoDB" id="5291101at2"/>
<dbReference type="InterPro" id="IPR029044">
    <property type="entry name" value="Nucleotide-diphossugar_trans"/>
</dbReference>
<reference evidence="3" key="1">
    <citation type="submission" date="2015-06" db="EMBL/GenBank/DDBJ databases">
        <authorList>
            <person name="Parisi A."/>
            <person name="Chiara M."/>
            <person name="Florio D."/>
            <person name="Miccolupo A."/>
            <person name="Manzari C."/>
            <person name="Mion D."/>
            <person name="Caruso M."/>
            <person name="D'erchia A.M."/>
            <person name="Zanoni R."/>
        </authorList>
    </citation>
    <scope>NUCLEOTIDE SEQUENCE [LARGE SCALE GENOMIC DNA]</scope>
    <source>
        <strain evidence="3">73/13</strain>
    </source>
</reference>
<protein>
    <submittedName>
        <fullName evidence="2">Glucosyltransferase</fullName>
    </submittedName>
</protein>
<dbReference type="EMBL" id="LDWY01000017">
    <property type="protein sequence ID" value="PHY91940.1"/>
    <property type="molecule type" value="Genomic_DNA"/>
</dbReference>
<dbReference type="RefSeq" id="WP_099461004.1">
    <property type="nucleotide sequence ID" value="NZ_LDWY01000017.1"/>
</dbReference>
<dbReference type="Proteomes" id="UP000237472">
    <property type="component" value="Unassembled WGS sequence"/>
</dbReference>
<evidence type="ECO:0000313" key="2">
    <source>
        <dbReference type="EMBL" id="PHY91940.1"/>
    </source>
</evidence>
<dbReference type="SUPFAM" id="SSF53448">
    <property type="entry name" value="Nucleotide-diphospho-sugar transferases"/>
    <property type="match status" value="1"/>
</dbReference>